<keyword evidence="2" id="KW-0812">Transmembrane</keyword>
<dbReference type="AlphaFoldDB" id="K0SMD8"/>
<name>K0SMD8_THAOC</name>
<feature type="transmembrane region" description="Helical" evidence="2">
    <location>
        <begin position="66"/>
        <end position="87"/>
    </location>
</feature>
<feature type="compositionally biased region" description="Acidic residues" evidence="1">
    <location>
        <begin position="124"/>
        <end position="144"/>
    </location>
</feature>
<keyword evidence="4" id="KW-1185">Reference proteome</keyword>
<keyword evidence="2" id="KW-0472">Membrane</keyword>
<dbReference type="EMBL" id="AGNL01013031">
    <property type="protein sequence ID" value="EJK67478.1"/>
    <property type="molecule type" value="Genomic_DNA"/>
</dbReference>
<sequence>MMTSDDLDLDIEVGSDGKVLVAGSGSDECTIGYDDESAAESASVLTLPESTSGGEPSTGRRCRRMLALSAMMVAVFVAFFFVGYLAMTRPGRSSETSQIVSRSENADVGPEFRLADAVGYVSNDEPEEDADSASEDEGEEDDEFDECKRFLEAEGFRDIDLDLLTDHARGFTLPVKKPSSQDEEEVFSTSSVNEGTPPVVPAGDSDATESSSEKRRRCENRMRKLSLRDRAR</sequence>
<feature type="region of interest" description="Disordered" evidence="1">
    <location>
        <begin position="119"/>
        <end position="144"/>
    </location>
</feature>
<proteinExistence type="predicted"/>
<feature type="compositionally biased region" description="Basic and acidic residues" evidence="1">
    <location>
        <begin position="219"/>
        <end position="232"/>
    </location>
</feature>
<evidence type="ECO:0000256" key="1">
    <source>
        <dbReference type="SAM" id="MobiDB-lite"/>
    </source>
</evidence>
<comment type="caution">
    <text evidence="3">The sequence shown here is derived from an EMBL/GenBank/DDBJ whole genome shotgun (WGS) entry which is preliminary data.</text>
</comment>
<keyword evidence="2" id="KW-1133">Transmembrane helix</keyword>
<evidence type="ECO:0000313" key="3">
    <source>
        <dbReference type="EMBL" id="EJK67478.1"/>
    </source>
</evidence>
<evidence type="ECO:0000256" key="2">
    <source>
        <dbReference type="SAM" id="Phobius"/>
    </source>
</evidence>
<feature type="region of interest" description="Disordered" evidence="1">
    <location>
        <begin position="173"/>
        <end position="232"/>
    </location>
</feature>
<evidence type="ECO:0000313" key="4">
    <source>
        <dbReference type="Proteomes" id="UP000266841"/>
    </source>
</evidence>
<reference evidence="3 4" key="1">
    <citation type="journal article" date="2012" name="Genome Biol.">
        <title>Genome and low-iron response of an oceanic diatom adapted to chronic iron limitation.</title>
        <authorList>
            <person name="Lommer M."/>
            <person name="Specht M."/>
            <person name="Roy A.S."/>
            <person name="Kraemer L."/>
            <person name="Andreson R."/>
            <person name="Gutowska M.A."/>
            <person name="Wolf J."/>
            <person name="Bergner S.V."/>
            <person name="Schilhabel M.B."/>
            <person name="Klostermeier U.C."/>
            <person name="Beiko R.G."/>
            <person name="Rosenstiel P."/>
            <person name="Hippler M."/>
            <person name="Laroche J."/>
        </authorList>
    </citation>
    <scope>NUCLEOTIDE SEQUENCE [LARGE SCALE GENOMIC DNA]</scope>
    <source>
        <strain evidence="3 4">CCMP1005</strain>
    </source>
</reference>
<gene>
    <name evidence="3" type="ORF">THAOC_11481</name>
</gene>
<protein>
    <submittedName>
        <fullName evidence="3">Uncharacterized protein</fullName>
    </submittedName>
</protein>
<dbReference type="Proteomes" id="UP000266841">
    <property type="component" value="Unassembled WGS sequence"/>
</dbReference>
<accession>K0SMD8</accession>
<organism evidence="3 4">
    <name type="scientific">Thalassiosira oceanica</name>
    <name type="common">Marine diatom</name>
    <dbReference type="NCBI Taxonomy" id="159749"/>
    <lineage>
        <taxon>Eukaryota</taxon>
        <taxon>Sar</taxon>
        <taxon>Stramenopiles</taxon>
        <taxon>Ochrophyta</taxon>
        <taxon>Bacillariophyta</taxon>
        <taxon>Coscinodiscophyceae</taxon>
        <taxon>Thalassiosirophycidae</taxon>
        <taxon>Thalassiosirales</taxon>
        <taxon>Thalassiosiraceae</taxon>
        <taxon>Thalassiosira</taxon>
    </lineage>
</organism>